<accession>A0A671RI23</accession>
<feature type="compositionally biased region" description="Basic and acidic residues" evidence="1">
    <location>
        <begin position="53"/>
        <end position="64"/>
    </location>
</feature>
<dbReference type="Pfam" id="PF15673">
    <property type="entry name" value="Ciart"/>
    <property type="match status" value="1"/>
</dbReference>
<protein>
    <submittedName>
        <fullName evidence="2">Circadian-associated transcriptional repressor-like</fullName>
    </submittedName>
</protein>
<dbReference type="PANTHER" id="PTHR35441:SF1">
    <property type="entry name" value="CIRCADIAN-ASSOCIATED TRANSCRIPTIONAL REPRESSOR"/>
    <property type="match status" value="1"/>
</dbReference>
<feature type="region of interest" description="Disordered" evidence="1">
    <location>
        <begin position="284"/>
        <end position="306"/>
    </location>
</feature>
<dbReference type="RefSeq" id="XP_016346191.1">
    <property type="nucleotide sequence ID" value="XM_016490705.1"/>
</dbReference>
<dbReference type="PANTHER" id="PTHR35441">
    <property type="entry name" value="CIRCADIAN-ASSOCIATED TRANSCRIPTIONAL REPRESSOR"/>
    <property type="match status" value="1"/>
</dbReference>
<dbReference type="AlphaFoldDB" id="A0A671RI23"/>
<gene>
    <name evidence="2" type="primary">LOC107691877</name>
</gene>
<sequence>MQSTESISSQPSQDSLSSNNNFMFSDDETDGFLLEDRDKPHGIHLTQSGLPDRNVHSMNREQEHPGSQWACDGFVVSSDPERSQDNSHARSTSSSISSYLSLSSSSSSVLGWSSSESEQGKNGGTKGDLLFARKCLELQGYVRPLLELLNGLKKGRFDKGLSSFQQSVAMDRIQRIVGVLQKPHIGEKYLPTLLQIEVMLKLWFPQVTAQVSVTPNPADLSPQNISTHGSSNITPPHKHKDQLHIPVKKRRLNWSDTDSPSSSPLMVCKSSKLECCEEQHQWPYVDGGEGSSETPPLFSNKKKSDKQFGETLEHKVIRWSGSRLTWVHIAPIFSPPKSGPSHKGGMAKERGSRNVLLPISPLTSRSSPAMQDSFVSSTTPFSEQTRYQCQSVSLGTTSQLQEYAQTPPITMKPSNLVQQSTIQT</sequence>
<evidence type="ECO:0000313" key="2">
    <source>
        <dbReference type="Ensembl" id="ENSSANP00000082913.1"/>
    </source>
</evidence>
<dbReference type="Ensembl" id="ENSSANT00000088108.1">
    <property type="protein sequence ID" value="ENSSANP00000082913.1"/>
    <property type="gene ID" value="ENSSANG00000041113.1"/>
</dbReference>
<dbReference type="GO" id="GO:0032922">
    <property type="term" value="P:circadian regulation of gene expression"/>
    <property type="evidence" value="ECO:0007669"/>
    <property type="project" value="InterPro"/>
</dbReference>
<reference evidence="2" key="1">
    <citation type="submission" date="2025-08" db="UniProtKB">
        <authorList>
            <consortium name="Ensembl"/>
        </authorList>
    </citation>
    <scope>IDENTIFICATION</scope>
</reference>
<feature type="compositionally biased region" description="Basic and acidic residues" evidence="1">
    <location>
        <begin position="79"/>
        <end position="88"/>
    </location>
</feature>
<organism evidence="2 3">
    <name type="scientific">Sinocyclocheilus anshuiensis</name>
    <dbReference type="NCBI Taxonomy" id="1608454"/>
    <lineage>
        <taxon>Eukaryota</taxon>
        <taxon>Metazoa</taxon>
        <taxon>Chordata</taxon>
        <taxon>Craniata</taxon>
        <taxon>Vertebrata</taxon>
        <taxon>Euteleostomi</taxon>
        <taxon>Actinopterygii</taxon>
        <taxon>Neopterygii</taxon>
        <taxon>Teleostei</taxon>
        <taxon>Ostariophysi</taxon>
        <taxon>Cypriniformes</taxon>
        <taxon>Cyprinidae</taxon>
        <taxon>Cyprininae</taxon>
        <taxon>Sinocyclocheilus</taxon>
    </lineage>
</organism>
<dbReference type="GO" id="GO:0000978">
    <property type="term" value="F:RNA polymerase II cis-regulatory region sequence-specific DNA binding"/>
    <property type="evidence" value="ECO:0007669"/>
    <property type="project" value="TreeGrafter"/>
</dbReference>
<evidence type="ECO:0000256" key="1">
    <source>
        <dbReference type="SAM" id="MobiDB-lite"/>
    </source>
</evidence>
<reference evidence="2" key="2">
    <citation type="submission" date="2025-09" db="UniProtKB">
        <authorList>
            <consortium name="Ensembl"/>
        </authorList>
    </citation>
    <scope>IDENTIFICATION</scope>
</reference>
<dbReference type="GO" id="GO:0005634">
    <property type="term" value="C:nucleus"/>
    <property type="evidence" value="ECO:0007669"/>
    <property type="project" value="TreeGrafter"/>
</dbReference>
<dbReference type="OrthoDB" id="8942320at2759"/>
<dbReference type="KEGG" id="sanh:107691877"/>
<evidence type="ECO:0000313" key="3">
    <source>
        <dbReference type="Proteomes" id="UP000472260"/>
    </source>
</evidence>
<keyword evidence="3" id="KW-1185">Reference proteome</keyword>
<dbReference type="GeneID" id="107691877"/>
<dbReference type="InterPro" id="IPR031373">
    <property type="entry name" value="Ciart"/>
</dbReference>
<feature type="compositionally biased region" description="Low complexity" evidence="1">
    <location>
        <begin position="1"/>
        <end position="21"/>
    </location>
</feature>
<name>A0A671RI23_9TELE</name>
<dbReference type="GO" id="GO:0045892">
    <property type="term" value="P:negative regulation of DNA-templated transcription"/>
    <property type="evidence" value="ECO:0007669"/>
    <property type="project" value="TreeGrafter"/>
</dbReference>
<dbReference type="Proteomes" id="UP000472260">
    <property type="component" value="Unassembled WGS sequence"/>
</dbReference>
<feature type="region of interest" description="Disordered" evidence="1">
    <location>
        <begin position="1"/>
        <end position="94"/>
    </location>
</feature>
<proteinExistence type="predicted"/>